<dbReference type="SUPFAM" id="SSF52540">
    <property type="entry name" value="P-loop containing nucleoside triphosphate hydrolases"/>
    <property type="match status" value="1"/>
</dbReference>
<keyword evidence="1" id="KW-0547">Nucleotide-binding</keyword>
<dbReference type="EMBL" id="ASPP01020521">
    <property type="protein sequence ID" value="ETO13580.1"/>
    <property type="molecule type" value="Genomic_DNA"/>
</dbReference>
<evidence type="ECO:0000256" key="3">
    <source>
        <dbReference type="SAM" id="Coils"/>
    </source>
</evidence>
<dbReference type="InterPro" id="IPR006073">
    <property type="entry name" value="GTP-bd"/>
</dbReference>
<sequence length="317" mass="36689">MVKNILTRISYNRKGALISLLRQFRLLHQGDRTLSVGVIGYPNSGKSSLINTLVGKPSCSVAPIPGQTKVWQYISLFDKFYLIDCPGIVYPRPGDDPVTKVLRSVVRVELIEEPMIYVEAVLTRVRKEYLQRVYELEEWTDSYDFMKQLAQKRGKLLKGGEPDYHNIAVAILHDWQRGRLPWFVSPPFEDDLELQAKLIEMEEELDKQKKKEEEEGDLEKEYQPIDTIANVNQAHDFFLDDAHMDIKEKEFLEDEGEGDVEMKDNEPALDIAQFGAKERQEIEKISVDNPLKLPPTDPLVLEMKVREWMRKNGKLTK</sequence>
<gene>
    <name evidence="5" type="ORF">RFI_23791</name>
</gene>
<evidence type="ECO:0000256" key="1">
    <source>
        <dbReference type="ARBA" id="ARBA00022741"/>
    </source>
</evidence>
<dbReference type="InterPro" id="IPR023179">
    <property type="entry name" value="GTP-bd_ortho_bundle_sf"/>
</dbReference>
<dbReference type="GO" id="GO:0005525">
    <property type="term" value="F:GTP binding"/>
    <property type="evidence" value="ECO:0007669"/>
    <property type="project" value="UniProtKB-KW"/>
</dbReference>
<dbReference type="Proteomes" id="UP000023152">
    <property type="component" value="Unassembled WGS sequence"/>
</dbReference>
<dbReference type="InterPro" id="IPR027417">
    <property type="entry name" value="P-loop_NTPase"/>
</dbReference>
<protein>
    <recommendedName>
        <fullName evidence="4">G domain-containing protein</fullName>
    </recommendedName>
</protein>
<evidence type="ECO:0000259" key="4">
    <source>
        <dbReference type="Pfam" id="PF01926"/>
    </source>
</evidence>
<dbReference type="PANTHER" id="PTHR11089">
    <property type="entry name" value="GTP-BINDING PROTEIN-RELATED"/>
    <property type="match status" value="1"/>
</dbReference>
<keyword evidence="3" id="KW-0175">Coiled coil</keyword>
<dbReference type="GO" id="GO:0005730">
    <property type="term" value="C:nucleolus"/>
    <property type="evidence" value="ECO:0007669"/>
    <property type="project" value="TreeGrafter"/>
</dbReference>
<name>X6MKH9_RETFI</name>
<accession>X6MKH9</accession>
<evidence type="ECO:0000313" key="6">
    <source>
        <dbReference type="Proteomes" id="UP000023152"/>
    </source>
</evidence>
<evidence type="ECO:0000256" key="2">
    <source>
        <dbReference type="ARBA" id="ARBA00023134"/>
    </source>
</evidence>
<comment type="caution">
    <text evidence="5">The sequence shown here is derived from an EMBL/GenBank/DDBJ whole genome shotgun (WGS) entry which is preliminary data.</text>
</comment>
<organism evidence="5 6">
    <name type="scientific">Reticulomyxa filosa</name>
    <dbReference type="NCBI Taxonomy" id="46433"/>
    <lineage>
        <taxon>Eukaryota</taxon>
        <taxon>Sar</taxon>
        <taxon>Rhizaria</taxon>
        <taxon>Retaria</taxon>
        <taxon>Foraminifera</taxon>
        <taxon>Monothalamids</taxon>
        <taxon>Reticulomyxidae</taxon>
        <taxon>Reticulomyxa</taxon>
    </lineage>
</organism>
<reference evidence="5 6" key="1">
    <citation type="journal article" date="2013" name="Curr. Biol.">
        <title>The Genome of the Foraminiferan Reticulomyxa filosa.</title>
        <authorList>
            <person name="Glockner G."/>
            <person name="Hulsmann N."/>
            <person name="Schleicher M."/>
            <person name="Noegel A.A."/>
            <person name="Eichinger L."/>
            <person name="Gallinger C."/>
            <person name="Pawlowski J."/>
            <person name="Sierra R."/>
            <person name="Euteneuer U."/>
            <person name="Pillet L."/>
            <person name="Moustafa A."/>
            <person name="Platzer M."/>
            <person name="Groth M."/>
            <person name="Szafranski K."/>
            <person name="Schliwa M."/>
        </authorList>
    </citation>
    <scope>NUCLEOTIDE SEQUENCE [LARGE SCALE GENOMIC DNA]</scope>
</reference>
<feature type="domain" description="G" evidence="4">
    <location>
        <begin position="36"/>
        <end position="106"/>
    </location>
</feature>
<dbReference type="PANTHER" id="PTHR11089:SF9">
    <property type="entry name" value="NUCLEOLAR GTP-BINDING PROTEIN 2"/>
    <property type="match status" value="1"/>
</dbReference>
<keyword evidence="6" id="KW-1185">Reference proteome</keyword>
<dbReference type="Gene3D" id="1.10.1580.10">
    <property type="match status" value="1"/>
</dbReference>
<feature type="coiled-coil region" evidence="3">
    <location>
        <begin position="191"/>
        <end position="221"/>
    </location>
</feature>
<keyword evidence="2" id="KW-0342">GTP-binding</keyword>
<evidence type="ECO:0000313" key="5">
    <source>
        <dbReference type="EMBL" id="ETO13580.1"/>
    </source>
</evidence>
<dbReference type="OrthoDB" id="444945at2759"/>
<proteinExistence type="predicted"/>
<dbReference type="Pfam" id="PF01926">
    <property type="entry name" value="MMR_HSR1"/>
    <property type="match status" value="1"/>
</dbReference>
<dbReference type="InterPro" id="IPR050755">
    <property type="entry name" value="TRAFAC_YlqF/YawG_RiboMat"/>
</dbReference>
<dbReference type="AlphaFoldDB" id="X6MKH9"/>
<dbReference type="Gene3D" id="3.40.50.300">
    <property type="entry name" value="P-loop containing nucleotide triphosphate hydrolases"/>
    <property type="match status" value="1"/>
</dbReference>